<gene>
    <name evidence="1" type="ORF">HQN59_01870</name>
</gene>
<evidence type="ECO:0000313" key="2">
    <source>
        <dbReference type="Proteomes" id="UP000529637"/>
    </source>
</evidence>
<organism evidence="1 2">
    <name type="scientific">Piscinibacter koreensis</name>
    <dbReference type="NCBI Taxonomy" id="2742824"/>
    <lineage>
        <taxon>Bacteria</taxon>
        <taxon>Pseudomonadati</taxon>
        <taxon>Pseudomonadota</taxon>
        <taxon>Betaproteobacteria</taxon>
        <taxon>Burkholderiales</taxon>
        <taxon>Sphaerotilaceae</taxon>
        <taxon>Piscinibacter</taxon>
    </lineage>
</organism>
<dbReference type="RefSeq" id="WP_176065499.1">
    <property type="nucleotide sequence ID" value="NZ_JABWMJ010000001.1"/>
</dbReference>
<dbReference type="InterPro" id="IPR010866">
    <property type="entry name" value="A-2_8-polyST"/>
</dbReference>
<reference evidence="1 2" key="1">
    <citation type="submission" date="2020-06" db="EMBL/GenBank/DDBJ databases">
        <title>Schlegella sp. ID0723 isolated from air conditioner.</title>
        <authorList>
            <person name="Kim D.Y."/>
            <person name="Kim D.-U."/>
        </authorList>
    </citation>
    <scope>NUCLEOTIDE SEQUENCE [LARGE SCALE GENOMIC DNA]</scope>
    <source>
        <strain evidence="1 2">ID0723</strain>
    </source>
</reference>
<dbReference type="EMBL" id="JABWMJ010000001">
    <property type="protein sequence ID" value="NUZ04499.1"/>
    <property type="molecule type" value="Genomic_DNA"/>
</dbReference>
<name>A0A7Y6NJY9_9BURK</name>
<dbReference type="Proteomes" id="UP000529637">
    <property type="component" value="Unassembled WGS sequence"/>
</dbReference>
<dbReference type="Pfam" id="PF07388">
    <property type="entry name" value="A-2_8-polyST"/>
    <property type="match status" value="1"/>
</dbReference>
<sequence>MIRVSFVLGTWQIVTLAAGLREASRQAPPSARFEDHLVLYETVAASDALKAAMHELAAVAWPWQRVIDAFEFFPCVRRRIRQREFGRLVAELRARLGLERIDEVWLCWTTRAPEKLILDAYPEARIAVYEDGLFSYLPLPLTPPEPPGARAWLRERLDAWRPVRRFRRYKDWLDPRHAARFSGAWMVLADLAPAPGALSHMPRHAIGDAALRETLDACSRIGAAASMPLAPSERPRVLVLGQSLSRWNAVTRADELALYRSVIGRVLARGYDVWWKEHPRVQQPFFDELNEGREAGRVHRLDLPFALPVELVAGRLDLAACVAGISTALFYLPRLFGTPAYTFADELAPMLSTGWVAWREQNDLVRSRVAPLDALPPASSIAAARPARSCS</sequence>
<dbReference type="AlphaFoldDB" id="A0A7Y6NJY9"/>
<accession>A0A7Y6NJY9</accession>
<keyword evidence="2" id="KW-1185">Reference proteome</keyword>
<protein>
    <submittedName>
        <fullName evidence="1">Uncharacterized protein</fullName>
    </submittedName>
</protein>
<proteinExistence type="predicted"/>
<evidence type="ECO:0000313" key="1">
    <source>
        <dbReference type="EMBL" id="NUZ04499.1"/>
    </source>
</evidence>
<comment type="caution">
    <text evidence="1">The sequence shown here is derived from an EMBL/GenBank/DDBJ whole genome shotgun (WGS) entry which is preliminary data.</text>
</comment>